<evidence type="ECO:0000256" key="2">
    <source>
        <dbReference type="SAM" id="Phobius"/>
    </source>
</evidence>
<name>A0AAD2K0R6_9AGAR</name>
<keyword evidence="2" id="KW-0812">Transmembrane</keyword>
<feature type="signal peptide" evidence="3">
    <location>
        <begin position="1"/>
        <end position="27"/>
    </location>
</feature>
<feature type="region of interest" description="Disordered" evidence="1">
    <location>
        <begin position="179"/>
        <end position="213"/>
    </location>
</feature>
<feature type="compositionally biased region" description="Polar residues" evidence="1">
    <location>
        <begin position="419"/>
        <end position="432"/>
    </location>
</feature>
<evidence type="ECO:0000313" key="4">
    <source>
        <dbReference type="EMBL" id="CAK5272573.1"/>
    </source>
</evidence>
<organism evidence="4 5">
    <name type="scientific">Mycena citricolor</name>
    <dbReference type="NCBI Taxonomy" id="2018698"/>
    <lineage>
        <taxon>Eukaryota</taxon>
        <taxon>Fungi</taxon>
        <taxon>Dikarya</taxon>
        <taxon>Basidiomycota</taxon>
        <taxon>Agaricomycotina</taxon>
        <taxon>Agaricomycetes</taxon>
        <taxon>Agaricomycetidae</taxon>
        <taxon>Agaricales</taxon>
        <taxon>Marasmiineae</taxon>
        <taxon>Mycenaceae</taxon>
        <taxon>Mycena</taxon>
    </lineage>
</organism>
<feature type="compositionally biased region" description="Low complexity" evidence="1">
    <location>
        <begin position="402"/>
        <end position="418"/>
    </location>
</feature>
<feature type="region of interest" description="Disordered" evidence="1">
    <location>
        <begin position="358"/>
        <end position="516"/>
    </location>
</feature>
<evidence type="ECO:0000313" key="5">
    <source>
        <dbReference type="Proteomes" id="UP001295794"/>
    </source>
</evidence>
<keyword evidence="3" id="KW-0732">Signal</keyword>
<keyword evidence="2" id="KW-0472">Membrane</keyword>
<feature type="transmembrane region" description="Helical" evidence="2">
    <location>
        <begin position="220"/>
        <end position="242"/>
    </location>
</feature>
<gene>
    <name evidence="4" type="ORF">MYCIT1_LOCUS18304</name>
</gene>
<keyword evidence="2" id="KW-1133">Transmembrane helix</keyword>
<feature type="compositionally biased region" description="Polar residues" evidence="1">
    <location>
        <begin position="321"/>
        <end position="330"/>
    </location>
</feature>
<feature type="region of interest" description="Disordered" evidence="1">
    <location>
        <begin position="249"/>
        <end position="339"/>
    </location>
</feature>
<evidence type="ECO:0000256" key="3">
    <source>
        <dbReference type="SAM" id="SignalP"/>
    </source>
</evidence>
<feature type="compositionally biased region" description="Low complexity" evidence="1">
    <location>
        <begin position="446"/>
        <end position="474"/>
    </location>
</feature>
<keyword evidence="5" id="KW-1185">Reference proteome</keyword>
<feature type="compositionally biased region" description="Low complexity" evidence="1">
    <location>
        <begin position="373"/>
        <end position="384"/>
    </location>
</feature>
<dbReference type="AlphaFoldDB" id="A0AAD2K0R6"/>
<reference evidence="4" key="1">
    <citation type="submission" date="2023-11" db="EMBL/GenBank/DDBJ databases">
        <authorList>
            <person name="De Vega J J."/>
            <person name="De Vega J J."/>
        </authorList>
    </citation>
    <scope>NUCLEOTIDE SEQUENCE</scope>
</reference>
<dbReference type="Proteomes" id="UP001295794">
    <property type="component" value="Unassembled WGS sequence"/>
</dbReference>
<feature type="compositionally biased region" description="Low complexity" evidence="1">
    <location>
        <begin position="179"/>
        <end position="200"/>
    </location>
</feature>
<feature type="compositionally biased region" description="Low complexity" evidence="1">
    <location>
        <begin position="249"/>
        <end position="259"/>
    </location>
</feature>
<dbReference type="EMBL" id="CAVNYO010000182">
    <property type="protein sequence ID" value="CAK5272573.1"/>
    <property type="molecule type" value="Genomic_DNA"/>
</dbReference>
<feature type="compositionally biased region" description="Basic and acidic residues" evidence="1">
    <location>
        <begin position="479"/>
        <end position="490"/>
    </location>
</feature>
<accession>A0AAD2K0R6</accession>
<sequence length="516" mass="53365">MKMAARTQPFFTRSFWMACLLLGAAHASDAPPTRAILGPPFVFNSIAEMTTCQPAFVSWDWAGSSATLQQITLQITNYGVSQLTTSITATSTVPFNPVSTAASSLPQSPLVPRHKRDLGFVTQNMTASPIDVASQNFTWPLVTVSAGWYMLVATFANSGTTSNSVPFVIQNGATTQCSTSSSTAASSTSSSTSASASSSTLPPSQVAASTGGGRGVNRGAIAGAVVGSLAVVAAVIAVFFYFRYAAKGKPSDGTTSSGSSRKRSPRRWAGDAKAYPSSSGIGIVAGHHHSQSDSIGPILTSSRPSQSHAYSGGDGELDSGSYFSPSQEKISSSPVRSPFSDSGHYALGELERNAVPLEYIGTPPEGGAGGLGRSSSTSTASHLHMNFSRPRSHPGSPYGSASSPTNESPGPSSPTPSSQAHQRNSIGDSLSGSKRMARKPVPQYNPADPSLASVPSAPSSSSSSREGSVRAASGTSPHLHHDWPVLEHKSSFGQDGRPVDGRPVHYLIPDMPSSQA</sequence>
<proteinExistence type="predicted"/>
<comment type="caution">
    <text evidence="4">The sequence shown here is derived from an EMBL/GenBank/DDBJ whole genome shotgun (WGS) entry which is preliminary data.</text>
</comment>
<protein>
    <submittedName>
        <fullName evidence="4">Uncharacterized protein</fullName>
    </submittedName>
</protein>
<feature type="compositionally biased region" description="Polar residues" evidence="1">
    <location>
        <begin position="299"/>
        <end position="309"/>
    </location>
</feature>
<feature type="chain" id="PRO_5041930269" evidence="3">
    <location>
        <begin position="28"/>
        <end position="516"/>
    </location>
</feature>
<evidence type="ECO:0000256" key="1">
    <source>
        <dbReference type="SAM" id="MobiDB-lite"/>
    </source>
</evidence>